<dbReference type="Pfam" id="PF02776">
    <property type="entry name" value="TPP_enzyme_N"/>
    <property type="match status" value="1"/>
</dbReference>
<dbReference type="InterPro" id="IPR039368">
    <property type="entry name" value="AHAS_TPP"/>
</dbReference>
<evidence type="ECO:0000256" key="2">
    <source>
        <dbReference type="ARBA" id="ARBA00005025"/>
    </source>
</evidence>
<comment type="catalytic activity">
    <reaction evidence="13 14">
        <text>2 pyruvate + H(+) = (2S)-2-acetolactate + CO2</text>
        <dbReference type="Rhea" id="RHEA:25249"/>
        <dbReference type="ChEBI" id="CHEBI:15361"/>
        <dbReference type="ChEBI" id="CHEBI:15378"/>
        <dbReference type="ChEBI" id="CHEBI:16526"/>
        <dbReference type="ChEBI" id="CHEBI:58476"/>
        <dbReference type="EC" id="2.2.1.6"/>
    </reaction>
</comment>
<dbReference type="GO" id="GO:0005948">
    <property type="term" value="C:acetolactate synthase complex"/>
    <property type="evidence" value="ECO:0007669"/>
    <property type="project" value="TreeGrafter"/>
</dbReference>
<dbReference type="SUPFAM" id="SSF52518">
    <property type="entry name" value="Thiamin diphosphate-binding fold (THDP-binding)"/>
    <property type="match status" value="2"/>
</dbReference>
<dbReference type="UniPathway" id="UPA00049">
    <property type="reaction ID" value="UER00059"/>
</dbReference>
<keyword evidence="8 14" id="KW-0479">Metal-binding</keyword>
<gene>
    <name evidence="18" type="primary">ilvB</name>
    <name evidence="18" type="ORF">FHG85_03515</name>
</gene>
<dbReference type="GO" id="GO:0030976">
    <property type="term" value="F:thiamine pyrophosphate binding"/>
    <property type="evidence" value="ECO:0007669"/>
    <property type="project" value="UniProtKB-UniRule"/>
</dbReference>
<evidence type="ECO:0000256" key="13">
    <source>
        <dbReference type="ARBA" id="ARBA00048670"/>
    </source>
</evidence>
<dbReference type="Gene3D" id="3.40.50.970">
    <property type="match status" value="2"/>
</dbReference>
<reference evidence="18 19" key="1">
    <citation type="submission" date="2019-07" db="EMBL/GenBank/DDBJ databases">
        <title>Thalassofilum flectens gen. nov., sp. nov., a novel moderate thermophilic anaerobe from a shallow sea hot spring in Kunashir Island (Russia), representing a new family in the order Bacteroidales, and proposal of Thalassofilacea fam. nov.</title>
        <authorList>
            <person name="Kochetkova T.V."/>
            <person name="Podosokorskaya O.A."/>
            <person name="Novikov A."/>
            <person name="Elcheninov A.G."/>
            <person name="Toshchakov S.V."/>
            <person name="Kublanov I.V."/>
        </authorList>
    </citation>
    <scope>NUCLEOTIDE SEQUENCE [LARGE SCALE GENOMIC DNA]</scope>
    <source>
        <strain evidence="18 19">38-H</strain>
    </source>
</reference>
<evidence type="ECO:0000259" key="15">
    <source>
        <dbReference type="Pfam" id="PF00205"/>
    </source>
</evidence>
<evidence type="ECO:0000256" key="7">
    <source>
        <dbReference type="ARBA" id="ARBA00022679"/>
    </source>
</evidence>
<dbReference type="InterPro" id="IPR012000">
    <property type="entry name" value="Thiamin_PyroP_enz_cen_dom"/>
</dbReference>
<dbReference type="InterPro" id="IPR011766">
    <property type="entry name" value="TPP_enzyme_TPP-bd"/>
</dbReference>
<evidence type="ECO:0000259" key="16">
    <source>
        <dbReference type="Pfam" id="PF02775"/>
    </source>
</evidence>
<protein>
    <recommendedName>
        <fullName evidence="4 14">Acetolactate synthase</fullName>
        <ecNumber evidence="4 14">2.2.1.6</ecNumber>
    </recommendedName>
</protein>
<dbReference type="Gene3D" id="3.40.50.1220">
    <property type="entry name" value="TPP-binding domain"/>
    <property type="match status" value="1"/>
</dbReference>
<comment type="cofactor">
    <cofactor evidence="14">
        <name>Mg(2+)</name>
        <dbReference type="ChEBI" id="CHEBI:18420"/>
    </cofactor>
    <text evidence="14">Binds 1 Mg(2+) ion per subunit.</text>
</comment>
<dbReference type="NCBIfam" id="TIGR00118">
    <property type="entry name" value="acolac_lg"/>
    <property type="match status" value="1"/>
</dbReference>
<dbReference type="Proteomes" id="UP000500961">
    <property type="component" value="Chromosome"/>
</dbReference>
<dbReference type="CDD" id="cd02015">
    <property type="entry name" value="TPP_AHAS"/>
    <property type="match status" value="1"/>
</dbReference>
<keyword evidence="12 14" id="KW-0100">Branched-chain amino acid biosynthesis</keyword>
<keyword evidence="9" id="KW-0274">FAD</keyword>
<comment type="pathway">
    <text evidence="1 14">Amino-acid biosynthesis; L-isoleucine biosynthesis; L-isoleucine from 2-oxobutanoate: step 1/4.</text>
</comment>
<dbReference type="EMBL" id="CP041345">
    <property type="protein sequence ID" value="QKG79372.1"/>
    <property type="molecule type" value="Genomic_DNA"/>
</dbReference>
<dbReference type="PANTHER" id="PTHR18968:SF13">
    <property type="entry name" value="ACETOLACTATE SYNTHASE CATALYTIC SUBUNIT, MITOCHONDRIAL"/>
    <property type="match status" value="1"/>
</dbReference>
<evidence type="ECO:0000256" key="5">
    <source>
        <dbReference type="ARBA" id="ARBA00022605"/>
    </source>
</evidence>
<dbReference type="GO" id="GO:0009097">
    <property type="term" value="P:isoleucine biosynthetic process"/>
    <property type="evidence" value="ECO:0007669"/>
    <property type="project" value="UniProtKB-UniPathway"/>
</dbReference>
<evidence type="ECO:0000256" key="12">
    <source>
        <dbReference type="ARBA" id="ARBA00023304"/>
    </source>
</evidence>
<dbReference type="EC" id="2.2.1.6" evidence="4 14"/>
<dbReference type="Pfam" id="PF00205">
    <property type="entry name" value="TPP_enzyme_M"/>
    <property type="match status" value="1"/>
</dbReference>
<keyword evidence="7 14" id="KW-0808">Transferase</keyword>
<dbReference type="InterPro" id="IPR012001">
    <property type="entry name" value="Thiamin_PyroP_enz_TPP-bd_dom"/>
</dbReference>
<evidence type="ECO:0000256" key="8">
    <source>
        <dbReference type="ARBA" id="ARBA00022723"/>
    </source>
</evidence>
<feature type="domain" description="Thiamine pyrophosphate enzyme TPP-binding" evidence="16">
    <location>
        <begin position="409"/>
        <end position="556"/>
    </location>
</feature>
<dbReference type="RefSeq" id="WP_173073052.1">
    <property type="nucleotide sequence ID" value="NZ_CP041345.1"/>
</dbReference>
<evidence type="ECO:0000256" key="1">
    <source>
        <dbReference type="ARBA" id="ARBA00004974"/>
    </source>
</evidence>
<dbReference type="Pfam" id="PF02775">
    <property type="entry name" value="TPP_enzyme_C"/>
    <property type="match status" value="1"/>
</dbReference>
<evidence type="ECO:0000259" key="17">
    <source>
        <dbReference type="Pfam" id="PF02776"/>
    </source>
</evidence>
<evidence type="ECO:0000256" key="11">
    <source>
        <dbReference type="ARBA" id="ARBA00023052"/>
    </source>
</evidence>
<organism evidence="18 19">
    <name type="scientific">Tenuifilum thalassicum</name>
    <dbReference type="NCBI Taxonomy" id="2590900"/>
    <lineage>
        <taxon>Bacteria</taxon>
        <taxon>Pseudomonadati</taxon>
        <taxon>Bacteroidota</taxon>
        <taxon>Bacteroidia</taxon>
        <taxon>Bacteroidales</taxon>
        <taxon>Tenuifilaceae</taxon>
        <taxon>Tenuifilum</taxon>
    </lineage>
</organism>
<keyword evidence="19" id="KW-1185">Reference proteome</keyword>
<dbReference type="PROSITE" id="PS00187">
    <property type="entry name" value="TPP_ENZYMES"/>
    <property type="match status" value="1"/>
</dbReference>
<dbReference type="KEGG" id="ttz:FHG85_03515"/>
<keyword evidence="6" id="KW-0285">Flavoprotein</keyword>
<evidence type="ECO:0000256" key="14">
    <source>
        <dbReference type="RuleBase" id="RU003591"/>
    </source>
</evidence>
<dbReference type="AlphaFoldDB" id="A0A7D3XD07"/>
<dbReference type="GO" id="GO:0000287">
    <property type="term" value="F:magnesium ion binding"/>
    <property type="evidence" value="ECO:0007669"/>
    <property type="project" value="UniProtKB-UniRule"/>
</dbReference>
<evidence type="ECO:0000256" key="4">
    <source>
        <dbReference type="ARBA" id="ARBA00013145"/>
    </source>
</evidence>
<dbReference type="InterPro" id="IPR000399">
    <property type="entry name" value="TPP-bd_CS"/>
</dbReference>
<keyword evidence="10 14" id="KW-0460">Magnesium</keyword>
<evidence type="ECO:0000256" key="6">
    <source>
        <dbReference type="ARBA" id="ARBA00022630"/>
    </source>
</evidence>
<dbReference type="SUPFAM" id="SSF52467">
    <property type="entry name" value="DHS-like NAD/FAD-binding domain"/>
    <property type="match status" value="1"/>
</dbReference>
<proteinExistence type="inferred from homology"/>
<feature type="domain" description="Thiamine pyrophosphate enzyme N-terminal TPP-binding" evidence="17">
    <location>
        <begin position="23"/>
        <end position="138"/>
    </location>
</feature>
<evidence type="ECO:0000313" key="18">
    <source>
        <dbReference type="EMBL" id="QKG79372.1"/>
    </source>
</evidence>
<dbReference type="CDD" id="cd07035">
    <property type="entry name" value="TPP_PYR_POX_like"/>
    <property type="match status" value="1"/>
</dbReference>
<keyword evidence="11 14" id="KW-0786">Thiamine pyrophosphate</keyword>
<comment type="pathway">
    <text evidence="2 14">Amino-acid biosynthesis; L-valine biosynthesis; L-valine from pyruvate: step 1/4.</text>
</comment>
<evidence type="ECO:0000256" key="9">
    <source>
        <dbReference type="ARBA" id="ARBA00022827"/>
    </source>
</evidence>
<accession>A0A7D3XD07</accession>
<dbReference type="FunFam" id="3.40.50.970:FF:000016">
    <property type="entry name" value="Acetolactate synthase"/>
    <property type="match status" value="1"/>
</dbReference>
<dbReference type="InterPro" id="IPR029061">
    <property type="entry name" value="THDP-binding"/>
</dbReference>
<dbReference type="FunFam" id="3.40.50.1220:FF:000008">
    <property type="entry name" value="Acetolactate synthase"/>
    <property type="match status" value="1"/>
</dbReference>
<dbReference type="InterPro" id="IPR012846">
    <property type="entry name" value="Acetolactate_synth_lsu"/>
</dbReference>
<dbReference type="GO" id="GO:0050660">
    <property type="term" value="F:flavin adenine dinucleotide binding"/>
    <property type="evidence" value="ECO:0007669"/>
    <property type="project" value="InterPro"/>
</dbReference>
<dbReference type="PANTHER" id="PTHR18968">
    <property type="entry name" value="THIAMINE PYROPHOSPHATE ENZYMES"/>
    <property type="match status" value="1"/>
</dbReference>
<evidence type="ECO:0000313" key="19">
    <source>
        <dbReference type="Proteomes" id="UP000500961"/>
    </source>
</evidence>
<keyword evidence="5 14" id="KW-0028">Amino-acid biosynthesis</keyword>
<evidence type="ECO:0000256" key="10">
    <source>
        <dbReference type="ARBA" id="ARBA00022842"/>
    </source>
</evidence>
<dbReference type="InterPro" id="IPR029035">
    <property type="entry name" value="DHS-like_NAD/FAD-binding_dom"/>
</dbReference>
<dbReference type="FunFam" id="3.40.50.970:FF:000007">
    <property type="entry name" value="Acetolactate synthase"/>
    <property type="match status" value="1"/>
</dbReference>
<dbReference type="UniPathway" id="UPA00047">
    <property type="reaction ID" value="UER00055"/>
</dbReference>
<sequence length="581" mass="63717">METKILTHQANVCTIHSSLNKITGSEAILRCLIEEGVDTVFGYPGGAIMPIYDKLLDYKKHIKHILTRHEQGAAHAAQAYAMVAGKPGVCFATSGPGATNLITGIANAYMDSVPVVFITAQVSSNLIGTDAFQETDIIGISMPVVKWNYQVKKADDIPEIFAKAFYIAKTGRPGPVLIDVTKDAQLGLLRFKYNSCSGIRGYYPNKPAKEKEIEVASTLINNSKRPLILTGHGVSISRAEKELRLLAEKANIPVAVTLLGLSSFPTDHELYAGMLGMHGNLGPNKLTNEADVIIAIGMRFDDRVTGRLNDYAKKSRIIHIDIDEAEINKVVNVDVQINSDAKEALSQIIPKVEPALHDEWIKKFKDYENQEFETVIKKAVKPDTGAITIAEVINELSKKTNGEAIVATDVGQHQMLAARYYRFKSISSFITSGGMGTMGFGLPAAIGAKIGCPNRTVLAVLGDGGFQMTIQELGTILHHNIPIKIIVLNNSFLGMVRQWQQLFFDKRYSETELVNPDFITIASGYNIPALKVTERQNLDEALTRLLETNGPFLLEVVVEKEENVLPMVEPGSSISEIRLKE</sequence>
<evidence type="ECO:0000256" key="3">
    <source>
        <dbReference type="ARBA" id="ARBA00007812"/>
    </source>
</evidence>
<feature type="domain" description="Thiamine pyrophosphate enzyme central" evidence="15">
    <location>
        <begin position="214"/>
        <end position="348"/>
    </location>
</feature>
<dbReference type="GO" id="GO:0009099">
    <property type="term" value="P:L-valine biosynthetic process"/>
    <property type="evidence" value="ECO:0007669"/>
    <property type="project" value="UniProtKB-UniPathway"/>
</dbReference>
<dbReference type="InterPro" id="IPR045229">
    <property type="entry name" value="TPP_enz"/>
</dbReference>
<comment type="cofactor">
    <cofactor evidence="14">
        <name>thiamine diphosphate</name>
        <dbReference type="ChEBI" id="CHEBI:58937"/>
    </cofactor>
    <text evidence="14">Binds 1 thiamine pyrophosphate per subunit.</text>
</comment>
<dbReference type="GO" id="GO:0003984">
    <property type="term" value="F:acetolactate synthase activity"/>
    <property type="evidence" value="ECO:0007669"/>
    <property type="project" value="UniProtKB-EC"/>
</dbReference>
<name>A0A7D3XD07_9BACT</name>
<comment type="similarity">
    <text evidence="3 14">Belongs to the TPP enzyme family.</text>
</comment>